<dbReference type="Proteomes" id="UP000324022">
    <property type="component" value="Unassembled WGS sequence"/>
</dbReference>
<sequence>MPTSTTLPHPSSGLLRFTNCQALLPDGSLPLDPTTYSLHVDPVSGKIVDGQSAFFDQLTAFSTTIDLEGDYLVPGFIDVQINGGYGVDFSDLKEEDTTGERYLENLDEFARKVVETGVTSFVPTIITQVAESYRKILPLLAPRAKPNQATSLGYHCEGPFLSPHKKGAHCSSLIRTAPNSTADLDSVYGTGPGGLDMPYPAVKLLTLAPEVEGILSAIPELVKRGVTVSIGHTASDIDTALAAKEAGARFITHLFNAMGSFNHRDPGVIGLLGDSETDLSFESTPIPSSISMKASKMHPDGSSTTPPSSHQGMLTRRKPRPYYGLIADGHHSHPCSVRMAYSSHPSGCILVSDAMPWMDPSKPDGIYPWRENQNVVKIGNKVTLQNTDTLAGSVVPISDCVTNLARYANIPIHTAAYCASSNPAKMLGLENVKGFLTAGCDADLVRLDKSTGQVKETWVLGRKVWEKNF</sequence>
<keyword evidence="5" id="KW-1185">Reference proteome</keyword>
<dbReference type="SUPFAM" id="SSF51556">
    <property type="entry name" value="Metallo-dependent hydrolases"/>
    <property type="match status" value="1"/>
</dbReference>
<dbReference type="GO" id="GO:0008448">
    <property type="term" value="F:N-acetylglucosamine-6-phosphate deacetylase activity"/>
    <property type="evidence" value="ECO:0007669"/>
    <property type="project" value="TreeGrafter"/>
</dbReference>
<dbReference type="InterPro" id="IPR011059">
    <property type="entry name" value="Metal-dep_hydrolase_composite"/>
</dbReference>
<dbReference type="InterPro" id="IPR006680">
    <property type="entry name" value="Amidohydro-rel"/>
</dbReference>
<evidence type="ECO:0000313" key="4">
    <source>
        <dbReference type="EMBL" id="SPO23220.1"/>
    </source>
</evidence>
<dbReference type="Gene3D" id="3.20.20.140">
    <property type="entry name" value="Metal-dependent hydrolases"/>
    <property type="match status" value="1"/>
</dbReference>
<feature type="region of interest" description="Disordered" evidence="2">
    <location>
        <begin position="293"/>
        <end position="315"/>
    </location>
</feature>
<dbReference type="AlphaFoldDB" id="A0A5C3DZW8"/>
<dbReference type="EMBL" id="OOIN01000005">
    <property type="protein sequence ID" value="SPO23220.1"/>
    <property type="molecule type" value="Genomic_DNA"/>
</dbReference>
<reference evidence="4 5" key="1">
    <citation type="submission" date="2018-03" db="EMBL/GenBank/DDBJ databases">
        <authorList>
            <person name="Guldener U."/>
        </authorList>
    </citation>
    <scope>NUCLEOTIDE SEQUENCE [LARGE SCALE GENOMIC DNA]</scope>
    <source>
        <strain evidence="4 5">NBRC100155</strain>
    </source>
</reference>
<dbReference type="PANTHER" id="PTHR11113">
    <property type="entry name" value="N-ACETYLGLUCOSAMINE-6-PHOSPHATE DEACETYLASE"/>
    <property type="match status" value="1"/>
</dbReference>
<evidence type="ECO:0000259" key="3">
    <source>
        <dbReference type="Pfam" id="PF01979"/>
    </source>
</evidence>
<name>A0A5C3DZW8_9BASI</name>
<dbReference type="SUPFAM" id="SSF51338">
    <property type="entry name" value="Composite domain of metallo-dependent hydrolases"/>
    <property type="match status" value="1"/>
</dbReference>
<keyword evidence="1" id="KW-0378">Hydrolase</keyword>
<proteinExistence type="predicted"/>
<dbReference type="GO" id="GO:0006046">
    <property type="term" value="P:N-acetylglucosamine catabolic process"/>
    <property type="evidence" value="ECO:0007669"/>
    <property type="project" value="TreeGrafter"/>
</dbReference>
<evidence type="ECO:0000256" key="2">
    <source>
        <dbReference type="SAM" id="MobiDB-lite"/>
    </source>
</evidence>
<evidence type="ECO:0000313" key="5">
    <source>
        <dbReference type="Proteomes" id="UP000324022"/>
    </source>
</evidence>
<feature type="compositionally biased region" description="Polar residues" evidence="2">
    <location>
        <begin position="301"/>
        <end position="312"/>
    </location>
</feature>
<evidence type="ECO:0000256" key="1">
    <source>
        <dbReference type="ARBA" id="ARBA00022801"/>
    </source>
</evidence>
<protein>
    <submittedName>
        <fullName evidence="4">Related to N-acetylglucosamine-6-phosphate deacetylase</fullName>
    </submittedName>
</protein>
<feature type="domain" description="Amidohydrolase-related" evidence="3">
    <location>
        <begin position="397"/>
        <end position="464"/>
    </location>
</feature>
<dbReference type="InterPro" id="IPR032466">
    <property type="entry name" value="Metal_Hydrolase"/>
</dbReference>
<organism evidence="4 5">
    <name type="scientific">Ustilago trichophora</name>
    <dbReference type="NCBI Taxonomy" id="86804"/>
    <lineage>
        <taxon>Eukaryota</taxon>
        <taxon>Fungi</taxon>
        <taxon>Dikarya</taxon>
        <taxon>Basidiomycota</taxon>
        <taxon>Ustilaginomycotina</taxon>
        <taxon>Ustilaginomycetes</taxon>
        <taxon>Ustilaginales</taxon>
        <taxon>Ustilaginaceae</taxon>
        <taxon>Ustilago</taxon>
    </lineage>
</organism>
<dbReference type="PANTHER" id="PTHR11113:SF14">
    <property type="entry name" value="N-ACETYLGLUCOSAMINE-6-PHOSPHATE DEACETYLASE"/>
    <property type="match status" value="1"/>
</dbReference>
<accession>A0A5C3DZW8</accession>
<gene>
    <name evidence="4" type="ORF">UTRI_01898</name>
</gene>
<dbReference type="Pfam" id="PF01979">
    <property type="entry name" value="Amidohydro_1"/>
    <property type="match status" value="1"/>
</dbReference>
<dbReference type="OrthoDB" id="10264777at2759"/>